<dbReference type="InterPro" id="IPR038063">
    <property type="entry name" value="Transpep_catalytic_dom"/>
</dbReference>
<dbReference type="Gene3D" id="2.40.440.10">
    <property type="entry name" value="L,D-transpeptidase catalytic domain-like"/>
    <property type="match status" value="1"/>
</dbReference>
<gene>
    <name evidence="13" type="ORF">GCM10010912_13860</name>
</gene>
<keyword evidence="11" id="KW-0812">Transmembrane</keyword>
<feature type="domain" description="L,D-TPase catalytic" evidence="12">
    <location>
        <begin position="343"/>
        <end position="452"/>
    </location>
</feature>
<evidence type="ECO:0000256" key="6">
    <source>
        <dbReference type="ARBA" id="ARBA00022960"/>
    </source>
</evidence>
<dbReference type="InterPro" id="IPR011990">
    <property type="entry name" value="TPR-like_helical_dom_sf"/>
</dbReference>
<name>A0A917C4N1_9BACL</name>
<accession>A0A917C4N1</accession>
<dbReference type="PROSITE" id="PS52029">
    <property type="entry name" value="LD_TPASE"/>
    <property type="match status" value="1"/>
</dbReference>
<dbReference type="GO" id="GO:0071555">
    <property type="term" value="P:cell wall organization"/>
    <property type="evidence" value="ECO:0007669"/>
    <property type="project" value="UniProtKB-UniRule"/>
</dbReference>
<comment type="caution">
    <text evidence="13">The sequence shown here is derived from an EMBL/GenBank/DDBJ whole genome shotgun (WGS) entry which is preliminary data.</text>
</comment>
<evidence type="ECO:0000313" key="14">
    <source>
        <dbReference type="Proteomes" id="UP000637643"/>
    </source>
</evidence>
<feature type="transmembrane region" description="Helical" evidence="11">
    <location>
        <begin position="85"/>
        <end position="105"/>
    </location>
</feature>
<feature type="active site" description="Nucleophile" evidence="9">
    <location>
        <position position="428"/>
    </location>
</feature>
<evidence type="ECO:0000256" key="5">
    <source>
        <dbReference type="ARBA" id="ARBA00022801"/>
    </source>
</evidence>
<dbReference type="CDD" id="cd16913">
    <property type="entry name" value="YkuD_like"/>
    <property type="match status" value="1"/>
</dbReference>
<evidence type="ECO:0000256" key="9">
    <source>
        <dbReference type="PROSITE-ProRule" id="PRU01373"/>
    </source>
</evidence>
<keyword evidence="11" id="KW-0472">Membrane</keyword>
<comment type="similarity">
    <text evidence="2">Belongs to the YkuD family.</text>
</comment>
<feature type="region of interest" description="Disordered" evidence="10">
    <location>
        <begin position="106"/>
        <end position="127"/>
    </location>
</feature>
<protein>
    <recommendedName>
        <fullName evidence="12">L,D-TPase catalytic domain-containing protein</fullName>
    </recommendedName>
</protein>
<evidence type="ECO:0000256" key="1">
    <source>
        <dbReference type="ARBA" id="ARBA00004752"/>
    </source>
</evidence>
<dbReference type="EMBL" id="BMKR01000005">
    <property type="protein sequence ID" value="GGF69885.1"/>
    <property type="molecule type" value="Genomic_DNA"/>
</dbReference>
<keyword evidence="5" id="KW-0378">Hydrolase</keyword>
<dbReference type="GO" id="GO:0008360">
    <property type="term" value="P:regulation of cell shape"/>
    <property type="evidence" value="ECO:0007669"/>
    <property type="project" value="UniProtKB-UniRule"/>
</dbReference>
<dbReference type="SUPFAM" id="SSF141523">
    <property type="entry name" value="L,D-transpeptidase catalytic domain-like"/>
    <property type="match status" value="1"/>
</dbReference>
<dbReference type="Proteomes" id="UP000637643">
    <property type="component" value="Unassembled WGS sequence"/>
</dbReference>
<reference evidence="13" key="1">
    <citation type="journal article" date="2014" name="Int. J. Syst. Evol. Microbiol.">
        <title>Complete genome sequence of Corynebacterium casei LMG S-19264T (=DSM 44701T), isolated from a smear-ripened cheese.</title>
        <authorList>
            <consortium name="US DOE Joint Genome Institute (JGI-PGF)"/>
            <person name="Walter F."/>
            <person name="Albersmeier A."/>
            <person name="Kalinowski J."/>
            <person name="Ruckert C."/>
        </authorList>
    </citation>
    <scope>NUCLEOTIDE SEQUENCE</scope>
    <source>
        <strain evidence="13">CGMCC 1.16134</strain>
    </source>
</reference>
<dbReference type="PANTHER" id="PTHR30582">
    <property type="entry name" value="L,D-TRANSPEPTIDASE"/>
    <property type="match status" value="1"/>
</dbReference>
<feature type="active site" description="Proton donor/acceptor" evidence="9">
    <location>
        <position position="412"/>
    </location>
</feature>
<dbReference type="SUPFAM" id="SSF48452">
    <property type="entry name" value="TPR-like"/>
    <property type="match status" value="1"/>
</dbReference>
<feature type="compositionally biased region" description="Low complexity" evidence="10">
    <location>
        <begin position="297"/>
        <end position="313"/>
    </location>
</feature>
<dbReference type="RefSeq" id="WP_189023274.1">
    <property type="nucleotide sequence ID" value="NZ_BMKR01000005.1"/>
</dbReference>
<evidence type="ECO:0000256" key="8">
    <source>
        <dbReference type="ARBA" id="ARBA00023316"/>
    </source>
</evidence>
<dbReference type="GO" id="GO:0018104">
    <property type="term" value="P:peptidoglycan-protein cross-linking"/>
    <property type="evidence" value="ECO:0007669"/>
    <property type="project" value="TreeGrafter"/>
</dbReference>
<evidence type="ECO:0000256" key="4">
    <source>
        <dbReference type="ARBA" id="ARBA00022679"/>
    </source>
</evidence>
<evidence type="ECO:0000256" key="10">
    <source>
        <dbReference type="SAM" id="MobiDB-lite"/>
    </source>
</evidence>
<dbReference type="Pfam" id="PF03734">
    <property type="entry name" value="YkuD"/>
    <property type="match status" value="1"/>
</dbReference>
<dbReference type="AlphaFoldDB" id="A0A917C4N1"/>
<dbReference type="GO" id="GO:0016757">
    <property type="term" value="F:glycosyltransferase activity"/>
    <property type="evidence" value="ECO:0007669"/>
    <property type="project" value="UniProtKB-KW"/>
</dbReference>
<dbReference type="Gene3D" id="1.25.40.10">
    <property type="entry name" value="Tetratricopeptide repeat domain"/>
    <property type="match status" value="1"/>
</dbReference>
<evidence type="ECO:0000256" key="11">
    <source>
        <dbReference type="SAM" id="Phobius"/>
    </source>
</evidence>
<comment type="pathway">
    <text evidence="1 9">Cell wall biogenesis; peptidoglycan biosynthesis.</text>
</comment>
<dbReference type="InterPro" id="IPR005490">
    <property type="entry name" value="LD_TPept_cat_dom"/>
</dbReference>
<feature type="region of interest" description="Disordered" evidence="10">
    <location>
        <begin position="297"/>
        <end position="328"/>
    </location>
</feature>
<evidence type="ECO:0000256" key="2">
    <source>
        <dbReference type="ARBA" id="ARBA00005992"/>
    </source>
</evidence>
<evidence type="ECO:0000256" key="3">
    <source>
        <dbReference type="ARBA" id="ARBA00022676"/>
    </source>
</evidence>
<reference evidence="13" key="2">
    <citation type="submission" date="2020-09" db="EMBL/GenBank/DDBJ databases">
        <authorList>
            <person name="Sun Q."/>
            <person name="Zhou Y."/>
        </authorList>
    </citation>
    <scope>NUCLEOTIDE SEQUENCE</scope>
    <source>
        <strain evidence="13">CGMCC 1.16134</strain>
    </source>
</reference>
<sequence length="486" mass="52247">MKNSQHLKAYVQMHPDNKMAWYLLGKEYYKNGQHGKANYCFNQAGEVYEAFEHSKVPADMLREYEQGLLQAGRERDRRRQRTRRVLMVLALLLLLLLPSAVAPGLSPAGEPQSGIEEAAAPEPAKDQPADQVLLPQATQVPQAARTGFTAGESGNAATSGKVMSSLLRNNEAASLTAVLGMKRSGKWLLWKEKLPLVATVEKTGDGRVEYQSYEAAVCACTPPDPGELIRQAAQWQAEQEDLAALLSAIGSYRQAKGKLPASLKELAAPFPGNWLGGTTPVMERKFAPLVKVASGAGQSASVSPSPAAGRPAVTPGSEAGGNVPSAAADGSGLQDVPFFEGPLKVIVDKQKHRLAVVSGSVMLRNYEVGLGGDKTPEGQFEISDKVVNPNGHDNGEFGSRGMQLSESNYAIHGTNEPGSIGKDESLGCIRMNREDVEELFALIPMGTKVQIGKGVLPEQLLLPEERYTAGASHNQTNPRKVYNWLN</sequence>
<keyword evidence="11" id="KW-1133">Transmembrane helix</keyword>
<evidence type="ECO:0000256" key="7">
    <source>
        <dbReference type="ARBA" id="ARBA00022984"/>
    </source>
</evidence>
<keyword evidence="3" id="KW-0328">Glycosyltransferase</keyword>
<dbReference type="InterPro" id="IPR050979">
    <property type="entry name" value="LD-transpeptidase"/>
</dbReference>
<evidence type="ECO:0000259" key="12">
    <source>
        <dbReference type="PROSITE" id="PS52029"/>
    </source>
</evidence>
<proteinExistence type="inferred from homology"/>
<keyword evidence="7 9" id="KW-0573">Peptidoglycan synthesis</keyword>
<dbReference type="PANTHER" id="PTHR30582:SF24">
    <property type="entry name" value="L,D-TRANSPEPTIDASE ERFK_SRFK-RELATED"/>
    <property type="match status" value="1"/>
</dbReference>
<organism evidence="13 14">
    <name type="scientific">Paenibacillus albidus</name>
    <dbReference type="NCBI Taxonomy" id="2041023"/>
    <lineage>
        <taxon>Bacteria</taxon>
        <taxon>Bacillati</taxon>
        <taxon>Bacillota</taxon>
        <taxon>Bacilli</taxon>
        <taxon>Bacillales</taxon>
        <taxon>Paenibacillaceae</taxon>
        <taxon>Paenibacillus</taxon>
    </lineage>
</organism>
<keyword evidence="8 9" id="KW-0961">Cell wall biogenesis/degradation</keyword>
<dbReference type="GO" id="GO:0005576">
    <property type="term" value="C:extracellular region"/>
    <property type="evidence" value="ECO:0007669"/>
    <property type="project" value="TreeGrafter"/>
</dbReference>
<dbReference type="GO" id="GO:0071972">
    <property type="term" value="F:peptidoglycan L,D-transpeptidase activity"/>
    <property type="evidence" value="ECO:0007669"/>
    <property type="project" value="TreeGrafter"/>
</dbReference>
<keyword evidence="6 9" id="KW-0133">Cell shape</keyword>
<keyword evidence="14" id="KW-1185">Reference proteome</keyword>
<evidence type="ECO:0000313" key="13">
    <source>
        <dbReference type="EMBL" id="GGF69885.1"/>
    </source>
</evidence>
<keyword evidence="4" id="KW-0808">Transferase</keyword>